<sequence>MSGPQVSFDGIRLVGRPPSELSAELSAYLEKTGREVRFTPEGDVGSEELGIYPRAQRAGDVLLTRLVFGRPNDWANTMFDCIPADEWRIH</sequence>
<dbReference type="AlphaFoldDB" id="A0A7Y6IY67"/>
<proteinExistence type="predicted"/>
<organism evidence="1 2">
    <name type="scientific">Nonomuraea rhodomycinica</name>
    <dbReference type="NCBI Taxonomy" id="1712872"/>
    <lineage>
        <taxon>Bacteria</taxon>
        <taxon>Bacillati</taxon>
        <taxon>Actinomycetota</taxon>
        <taxon>Actinomycetes</taxon>
        <taxon>Streptosporangiales</taxon>
        <taxon>Streptosporangiaceae</taxon>
        <taxon>Nonomuraea</taxon>
    </lineage>
</organism>
<reference evidence="1 2" key="1">
    <citation type="submission" date="2020-06" db="EMBL/GenBank/DDBJ databases">
        <authorList>
            <person name="Chanama M."/>
        </authorList>
    </citation>
    <scope>NUCLEOTIDE SEQUENCE [LARGE SCALE GENOMIC DNA]</scope>
    <source>
        <strain evidence="1 2">TBRC6557</strain>
    </source>
</reference>
<dbReference type="EMBL" id="JABWGO010000015">
    <property type="protein sequence ID" value="NUW46320.1"/>
    <property type="molecule type" value="Genomic_DNA"/>
</dbReference>
<evidence type="ECO:0000313" key="1">
    <source>
        <dbReference type="EMBL" id="NUW46320.1"/>
    </source>
</evidence>
<accession>A0A7Y6IY67</accession>
<evidence type="ECO:0000313" key="2">
    <source>
        <dbReference type="Proteomes" id="UP000546126"/>
    </source>
</evidence>
<name>A0A7Y6IY67_9ACTN</name>
<comment type="caution">
    <text evidence="1">The sequence shown here is derived from an EMBL/GenBank/DDBJ whole genome shotgun (WGS) entry which is preliminary data.</text>
</comment>
<protein>
    <submittedName>
        <fullName evidence="1">Uncharacterized protein</fullName>
    </submittedName>
</protein>
<keyword evidence="2" id="KW-1185">Reference proteome</keyword>
<dbReference type="Proteomes" id="UP000546126">
    <property type="component" value="Unassembled WGS sequence"/>
</dbReference>
<gene>
    <name evidence="1" type="ORF">HT134_40345</name>
</gene>